<dbReference type="RefSeq" id="WP_212998416.1">
    <property type="nucleotide sequence ID" value="NZ_BAAATW010000012.1"/>
</dbReference>
<dbReference type="SUPFAM" id="SSF51735">
    <property type="entry name" value="NAD(P)-binding Rossmann-fold domains"/>
    <property type="match status" value="1"/>
</dbReference>
<dbReference type="InterPro" id="IPR028939">
    <property type="entry name" value="P5C_Rdtase_cat_N"/>
</dbReference>
<feature type="domain" description="Pyrroline-5-carboxylate reductase catalytic N-terminal" evidence="1">
    <location>
        <begin position="2"/>
        <end position="77"/>
    </location>
</feature>
<comment type="caution">
    <text evidence="2">The sequence shown here is derived from an EMBL/GenBank/DDBJ whole genome shotgun (WGS) entry which is preliminary data.</text>
</comment>
<dbReference type="AlphaFoldDB" id="A0A919SJ47"/>
<evidence type="ECO:0000313" key="3">
    <source>
        <dbReference type="Proteomes" id="UP000680865"/>
    </source>
</evidence>
<evidence type="ECO:0000259" key="1">
    <source>
        <dbReference type="Pfam" id="PF03807"/>
    </source>
</evidence>
<dbReference type="InterPro" id="IPR036291">
    <property type="entry name" value="NAD(P)-bd_dom_sf"/>
</dbReference>
<sequence>MRIGVIAGQGEIGGALAQWWTQAGHEVVASIGDAGATVQEAAVFGDAVLFAPEWGAAHDALDLAGGALAGKPVLDATEPPPSESGLEQLALWSPDAHWVKALNTLPVSVLDARRGRDPMLAEFLCTDFADARATASQLVRDLGLAPMFAGGADRAWITETGPLHMREVDIRDATAYLAAALDGTR</sequence>
<dbReference type="Gene3D" id="3.40.50.720">
    <property type="entry name" value="NAD(P)-binding Rossmann-like Domain"/>
    <property type="match status" value="1"/>
</dbReference>
<gene>
    <name evidence="2" type="ORF">Aco04nite_36640</name>
</gene>
<keyword evidence="3" id="KW-1185">Reference proteome</keyword>
<protein>
    <recommendedName>
        <fullName evidence="1">Pyrroline-5-carboxylate reductase catalytic N-terminal domain-containing protein</fullName>
    </recommendedName>
</protein>
<dbReference type="Proteomes" id="UP000680865">
    <property type="component" value="Unassembled WGS sequence"/>
</dbReference>
<name>A0A919SJ47_9ACTN</name>
<dbReference type="EMBL" id="BOQP01000017">
    <property type="protein sequence ID" value="GIM73695.1"/>
    <property type="molecule type" value="Genomic_DNA"/>
</dbReference>
<proteinExistence type="predicted"/>
<accession>A0A919SJ47</accession>
<organism evidence="2 3">
    <name type="scientific">Winogradskya consettensis</name>
    <dbReference type="NCBI Taxonomy" id="113560"/>
    <lineage>
        <taxon>Bacteria</taxon>
        <taxon>Bacillati</taxon>
        <taxon>Actinomycetota</taxon>
        <taxon>Actinomycetes</taxon>
        <taxon>Micromonosporales</taxon>
        <taxon>Micromonosporaceae</taxon>
        <taxon>Winogradskya</taxon>
    </lineage>
</organism>
<reference evidence="2" key="1">
    <citation type="submission" date="2021-03" db="EMBL/GenBank/DDBJ databases">
        <title>Whole genome shotgun sequence of Actinoplanes consettensis NBRC 14913.</title>
        <authorList>
            <person name="Komaki H."/>
            <person name="Tamura T."/>
        </authorList>
    </citation>
    <scope>NUCLEOTIDE SEQUENCE</scope>
    <source>
        <strain evidence="2">NBRC 14913</strain>
    </source>
</reference>
<dbReference type="Pfam" id="PF03807">
    <property type="entry name" value="F420_oxidored"/>
    <property type="match status" value="1"/>
</dbReference>
<evidence type="ECO:0000313" key="2">
    <source>
        <dbReference type="EMBL" id="GIM73695.1"/>
    </source>
</evidence>